<reference evidence="1 2" key="1">
    <citation type="journal article" date="2020" name="Phytopathology">
        <title>Genome Sequence Resources of Colletotrichum truncatum, C. plurivorum, C. musicola, and C. sojae: Four Species Pathogenic to Soybean (Glycine max).</title>
        <authorList>
            <person name="Rogerio F."/>
            <person name="Boufleur T.R."/>
            <person name="Ciampi-Guillardi M."/>
            <person name="Sukno S.A."/>
            <person name="Thon M.R."/>
            <person name="Massola Junior N.S."/>
            <person name="Baroncelli R."/>
        </authorList>
    </citation>
    <scope>NUCLEOTIDE SEQUENCE [LARGE SCALE GENOMIC DNA]</scope>
    <source>
        <strain evidence="1 2">LFN0009</strain>
    </source>
</reference>
<keyword evidence="2" id="KW-1185">Reference proteome</keyword>
<evidence type="ECO:0000313" key="2">
    <source>
        <dbReference type="Proteomes" id="UP000652219"/>
    </source>
</evidence>
<comment type="caution">
    <text evidence="1">The sequence shown here is derived from an EMBL/GenBank/DDBJ whole genome shotgun (WGS) entry which is preliminary data.</text>
</comment>
<name>A0A8H6IZI3_9PEZI</name>
<sequence>MDPSRDPMAIHWQKLELRDAVRRAEFVGARLSSPPRPRQSLRQRRVVRLLPTDPRRLQRTRTHGDHHLGLFPRYMAAKADHSSNDLTATAVEATVKVRGRVASMYLTEYDGMQMFKLKLADDLGPRAEVCDLYGDDPLYPRDHKDLVLDDGRRSPRLLMLRRVRTVLGEGGEGEIPLFRRVGSARYLKHYLEDDMFARFEVQVIILE</sequence>
<dbReference type="AlphaFoldDB" id="A0A8H6IZI3"/>
<proteinExistence type="predicted"/>
<organism evidence="1 2">
    <name type="scientific">Colletotrichum sojae</name>
    <dbReference type="NCBI Taxonomy" id="2175907"/>
    <lineage>
        <taxon>Eukaryota</taxon>
        <taxon>Fungi</taxon>
        <taxon>Dikarya</taxon>
        <taxon>Ascomycota</taxon>
        <taxon>Pezizomycotina</taxon>
        <taxon>Sordariomycetes</taxon>
        <taxon>Hypocreomycetidae</taxon>
        <taxon>Glomerellales</taxon>
        <taxon>Glomerellaceae</taxon>
        <taxon>Colletotrichum</taxon>
        <taxon>Colletotrichum orchidearum species complex</taxon>
    </lineage>
</organism>
<dbReference type="EMBL" id="WIGN01000229">
    <property type="protein sequence ID" value="KAF6803729.1"/>
    <property type="molecule type" value="Genomic_DNA"/>
</dbReference>
<gene>
    <name evidence="1" type="ORF">CSOJ01_10688</name>
</gene>
<protein>
    <submittedName>
        <fullName evidence="1">Uncharacterized protein</fullName>
    </submittedName>
</protein>
<evidence type="ECO:0000313" key="1">
    <source>
        <dbReference type="EMBL" id="KAF6803729.1"/>
    </source>
</evidence>
<accession>A0A8H6IZI3</accession>
<dbReference type="Proteomes" id="UP000652219">
    <property type="component" value="Unassembled WGS sequence"/>
</dbReference>